<evidence type="ECO:0000256" key="1">
    <source>
        <dbReference type="SAM" id="MobiDB-lite"/>
    </source>
</evidence>
<dbReference type="EMBL" id="LWLG01000002">
    <property type="protein sequence ID" value="OAQ21202.1"/>
    <property type="molecule type" value="Genomic_DNA"/>
</dbReference>
<keyword evidence="2" id="KW-0812">Transmembrane</keyword>
<keyword evidence="2" id="KW-1133">Transmembrane helix</keyword>
<evidence type="ECO:0000313" key="3">
    <source>
        <dbReference type="EMBL" id="OAQ21202.1"/>
    </source>
</evidence>
<name>A0A179D6Y0_9BACT</name>
<accession>A0A179D6Y0</accession>
<organism evidence="3 4">
    <name type="scientific">Thermosulfurimonas dismutans</name>
    <dbReference type="NCBI Taxonomy" id="999894"/>
    <lineage>
        <taxon>Bacteria</taxon>
        <taxon>Pseudomonadati</taxon>
        <taxon>Thermodesulfobacteriota</taxon>
        <taxon>Thermodesulfobacteria</taxon>
        <taxon>Thermodesulfobacteriales</taxon>
        <taxon>Thermodesulfobacteriaceae</taxon>
        <taxon>Thermosulfurimonas</taxon>
    </lineage>
</organism>
<sequence length="68" mass="7746">MKIKESPTKPHPSSPTPGRGSHALLRGLLTSLFQINLFLLSLRYKGAFRWRPIIGISRKLIKFPEEAF</sequence>
<dbReference type="Proteomes" id="UP000078390">
    <property type="component" value="Unassembled WGS sequence"/>
</dbReference>
<evidence type="ECO:0000256" key="2">
    <source>
        <dbReference type="SAM" id="Phobius"/>
    </source>
</evidence>
<gene>
    <name evidence="3" type="ORF">TDIS_0422</name>
</gene>
<proteinExistence type="predicted"/>
<keyword evidence="4" id="KW-1185">Reference proteome</keyword>
<feature type="region of interest" description="Disordered" evidence="1">
    <location>
        <begin position="1"/>
        <end position="21"/>
    </location>
</feature>
<feature type="transmembrane region" description="Helical" evidence="2">
    <location>
        <begin position="23"/>
        <end position="42"/>
    </location>
</feature>
<dbReference type="AlphaFoldDB" id="A0A179D6Y0"/>
<protein>
    <submittedName>
        <fullName evidence="3">Uncharacterized protein</fullName>
    </submittedName>
</protein>
<evidence type="ECO:0000313" key="4">
    <source>
        <dbReference type="Proteomes" id="UP000078390"/>
    </source>
</evidence>
<comment type="caution">
    <text evidence="3">The sequence shown here is derived from an EMBL/GenBank/DDBJ whole genome shotgun (WGS) entry which is preliminary data.</text>
</comment>
<dbReference type="STRING" id="999894.TDIS_0422"/>
<reference evidence="3 4" key="1">
    <citation type="submission" date="2016-04" db="EMBL/GenBank/DDBJ databases">
        <title>Genome analysis of Thermosulfurimonas dismutans, the first thermophilic sulfur-disproportionating bacterium of the phylum Thermodesulfobacteria.</title>
        <authorList>
            <person name="Mardanov A.V."/>
            <person name="Beletsky A.V."/>
            <person name="Kadnikov V.V."/>
            <person name="Slobodkin A.I."/>
            <person name="Ravin N.V."/>
        </authorList>
    </citation>
    <scope>NUCLEOTIDE SEQUENCE [LARGE SCALE GENOMIC DNA]</scope>
    <source>
        <strain evidence="3 4">S95</strain>
    </source>
</reference>
<keyword evidence="2" id="KW-0472">Membrane</keyword>